<proteinExistence type="predicted"/>
<dbReference type="Proteomes" id="UP000663124">
    <property type="component" value="Chromosome 1"/>
</dbReference>
<sequence>MRYGKTFGFLHEKAFDIFFNKFGRILYNGRHTDSDTGEWFYSLNILNVCDTEEKNYNLFLREPDKIYKQLEMLY</sequence>
<evidence type="ECO:0000313" key="2">
    <source>
        <dbReference type="Proteomes" id="UP000663124"/>
    </source>
</evidence>
<accession>A0AAP9WEF5</accession>
<reference evidence="1" key="1">
    <citation type="submission" date="2019-09" db="EMBL/GenBank/DDBJ databases">
        <title>Comparative Genomics of Leptospira interrogans Reveals Genome Plasticity - A Common Adaptive Strategy for Survival in Various Hosts.</title>
        <authorList>
            <person name="Ramli S.R."/>
            <person name="Bunk B."/>
            <person name="Goris M."/>
            <person name="Bhuju S."/>
            <person name="Jarek M."/>
            <person name="Sproer C."/>
            <person name="Mustakim S."/>
            <person name="Strommenger B."/>
            <person name="Pessler F."/>
        </authorList>
    </citation>
    <scope>NUCLEOTIDE SEQUENCE</scope>
    <source>
        <strain evidence="1">782</strain>
    </source>
</reference>
<evidence type="ECO:0000313" key="1">
    <source>
        <dbReference type="EMBL" id="QOI44400.1"/>
    </source>
</evidence>
<name>A0AAP9WEF5_LEPIR</name>
<protein>
    <submittedName>
        <fullName evidence="1">Uncharacterized protein</fullName>
    </submittedName>
</protein>
<dbReference type="AlphaFoldDB" id="A0AAP9WEF5"/>
<organism evidence="1 2">
    <name type="scientific">Leptospira interrogans serovar Canicola</name>
    <dbReference type="NCBI Taxonomy" id="211880"/>
    <lineage>
        <taxon>Bacteria</taxon>
        <taxon>Pseudomonadati</taxon>
        <taxon>Spirochaetota</taxon>
        <taxon>Spirochaetia</taxon>
        <taxon>Leptospirales</taxon>
        <taxon>Leptospiraceae</taxon>
        <taxon>Leptospira</taxon>
    </lineage>
</organism>
<gene>
    <name evidence="1" type="ORF">Lepto782_00305</name>
</gene>
<dbReference type="EMBL" id="CP043884">
    <property type="protein sequence ID" value="QOI44400.1"/>
    <property type="molecule type" value="Genomic_DNA"/>
</dbReference>